<dbReference type="HOGENOM" id="CLU_004893_0_0_1"/>
<dbReference type="InterPro" id="IPR013094">
    <property type="entry name" value="AB_hydrolase_3"/>
</dbReference>
<evidence type="ECO:0000313" key="5">
    <source>
        <dbReference type="Proteomes" id="UP000031575"/>
    </source>
</evidence>
<evidence type="ECO:0000259" key="3">
    <source>
        <dbReference type="Pfam" id="PF07859"/>
    </source>
</evidence>
<dbReference type="PANTHER" id="PTHR48081">
    <property type="entry name" value="AB HYDROLASE SUPERFAMILY PROTEIN C4A8.06C"/>
    <property type="match status" value="1"/>
</dbReference>
<organism evidence="4 5">
    <name type="scientific">Sporothrix brasiliensis 5110</name>
    <dbReference type="NCBI Taxonomy" id="1398154"/>
    <lineage>
        <taxon>Eukaryota</taxon>
        <taxon>Fungi</taxon>
        <taxon>Dikarya</taxon>
        <taxon>Ascomycota</taxon>
        <taxon>Pezizomycotina</taxon>
        <taxon>Sordariomycetes</taxon>
        <taxon>Sordariomycetidae</taxon>
        <taxon>Ophiostomatales</taxon>
        <taxon>Ophiostomataceae</taxon>
        <taxon>Sporothrix</taxon>
    </lineage>
</organism>
<dbReference type="VEuPathDB" id="FungiDB:SPBR_04666"/>
<dbReference type="InterPro" id="IPR029058">
    <property type="entry name" value="AB_hydrolase_fold"/>
</dbReference>
<dbReference type="Proteomes" id="UP000031575">
    <property type="component" value="Unassembled WGS sequence"/>
</dbReference>
<keyword evidence="5" id="KW-1185">Reference proteome</keyword>
<feature type="compositionally biased region" description="Polar residues" evidence="2">
    <location>
        <begin position="782"/>
        <end position="793"/>
    </location>
</feature>
<proteinExistence type="predicted"/>
<comment type="caution">
    <text evidence="4">The sequence shown here is derived from an EMBL/GenBank/DDBJ whole genome shotgun (WGS) entry which is preliminary data.</text>
</comment>
<accession>A0A0C2IJU6</accession>
<protein>
    <recommendedName>
        <fullName evidence="3">Alpha/beta hydrolase fold-3 domain-containing protein</fullName>
    </recommendedName>
</protein>
<feature type="region of interest" description="Disordered" evidence="2">
    <location>
        <begin position="865"/>
        <end position="888"/>
    </location>
</feature>
<feature type="compositionally biased region" description="Basic and acidic residues" evidence="2">
    <location>
        <begin position="692"/>
        <end position="707"/>
    </location>
</feature>
<feature type="domain" description="Alpha/beta hydrolase fold-3" evidence="3">
    <location>
        <begin position="367"/>
        <end position="418"/>
    </location>
</feature>
<dbReference type="SUPFAM" id="SSF53474">
    <property type="entry name" value="alpha/beta-Hydrolases"/>
    <property type="match status" value="1"/>
</dbReference>
<dbReference type="OrthoDB" id="2336090at2759"/>
<reference evidence="4 5" key="1">
    <citation type="journal article" date="2014" name="BMC Genomics">
        <title>Comparative genomics of the major fungal agents of human and animal Sporotrichosis: Sporothrix schenckii and Sporothrix brasiliensis.</title>
        <authorList>
            <person name="Teixeira M.M."/>
            <person name="de Almeida L.G."/>
            <person name="Kubitschek-Barreira P."/>
            <person name="Alves F.L."/>
            <person name="Kioshima E.S."/>
            <person name="Abadio A.K."/>
            <person name="Fernandes L."/>
            <person name="Derengowski L.S."/>
            <person name="Ferreira K.S."/>
            <person name="Souza R.C."/>
            <person name="Ruiz J.C."/>
            <person name="de Andrade N.C."/>
            <person name="Paes H.C."/>
            <person name="Nicola A.M."/>
            <person name="Albuquerque P."/>
            <person name="Gerber A.L."/>
            <person name="Martins V.P."/>
            <person name="Peconick L.D."/>
            <person name="Neto A.V."/>
            <person name="Chaucanez C.B."/>
            <person name="Silva P.A."/>
            <person name="Cunha O.L."/>
            <person name="de Oliveira F.F."/>
            <person name="dos Santos T.C."/>
            <person name="Barros A.L."/>
            <person name="Soares M.A."/>
            <person name="de Oliveira L.M."/>
            <person name="Marini M.M."/>
            <person name="Villalobos-Duno H."/>
            <person name="Cunha M.M."/>
            <person name="de Hoog S."/>
            <person name="da Silveira J.F."/>
            <person name="Henrissat B."/>
            <person name="Nino-Vega G.A."/>
            <person name="Cisalpino P.S."/>
            <person name="Mora-Montes H.M."/>
            <person name="Almeida S.R."/>
            <person name="Stajich J.E."/>
            <person name="Lopes-Bezerra L.M."/>
            <person name="Vasconcelos A.T."/>
            <person name="Felipe M.S."/>
        </authorList>
    </citation>
    <scope>NUCLEOTIDE SEQUENCE [LARGE SCALE GENOMIC DNA]</scope>
    <source>
        <strain evidence="4 5">5110</strain>
    </source>
</reference>
<keyword evidence="1" id="KW-0378">Hydrolase</keyword>
<dbReference type="AlphaFoldDB" id="A0A0C2IJU6"/>
<dbReference type="RefSeq" id="XP_040615240.1">
    <property type="nucleotide sequence ID" value="XM_040762943.1"/>
</dbReference>
<feature type="region of interest" description="Disordered" evidence="2">
    <location>
        <begin position="503"/>
        <end position="540"/>
    </location>
</feature>
<feature type="domain" description="Alpha/beta hydrolase fold-3" evidence="3">
    <location>
        <begin position="149"/>
        <end position="263"/>
    </location>
</feature>
<dbReference type="Pfam" id="PF07859">
    <property type="entry name" value="Abhydrolase_3"/>
    <property type="match status" value="2"/>
</dbReference>
<feature type="region of interest" description="Disordered" evidence="2">
    <location>
        <begin position="692"/>
        <end position="807"/>
    </location>
</feature>
<dbReference type="Gene3D" id="3.40.50.1820">
    <property type="entry name" value="alpha/beta hydrolase"/>
    <property type="match status" value="1"/>
</dbReference>
<name>A0A0C2IJU6_9PEZI</name>
<gene>
    <name evidence="4" type="ORF">SPBR_04666</name>
</gene>
<feature type="compositionally biased region" description="Polar residues" evidence="2">
    <location>
        <begin position="865"/>
        <end position="877"/>
    </location>
</feature>
<feature type="compositionally biased region" description="Low complexity" evidence="2">
    <location>
        <begin position="503"/>
        <end position="516"/>
    </location>
</feature>
<evidence type="ECO:0000256" key="1">
    <source>
        <dbReference type="ARBA" id="ARBA00022801"/>
    </source>
</evidence>
<dbReference type="GO" id="GO:0016787">
    <property type="term" value="F:hydrolase activity"/>
    <property type="evidence" value="ECO:0007669"/>
    <property type="project" value="UniProtKB-KW"/>
</dbReference>
<dbReference type="GeneID" id="63677864"/>
<sequence length="888" mass="96479">MVVNTLSVSMAVSPAVVATFFSHFLNRTPRRQRPTAHLPYDQGLNLVRTFLIYASHHTVEEVQAFMAQWVPAPTWIRLEIVTISDEHLAEAATALQTQLGPDGLRLVGGKKWWQWRKPKSPLQAEWIEMKSNYTERKKNDGGKPARRVMFYIHGGAYYLGSVHEHRYQLQRHARKLKARVFAPRYRLAPQFPFPCGLHDCLGAYLHLLSLQGNDANTIVLAGDSAGGGMVLSLLVVLRDRGIALPAGAILISPWVDLTHSFPSLTVDAPFDYIPPYGFHQRPSKSWPPPSATVLEEVDKMNQRARAEFHATKGKDSTGSGVSACPSPPLTEAEEAAENEAKLNMFAANNLKLVANDGTEEILVNEQIHMYTTNNMLSHPLVSPALQPTLGGLPPLLIISGGGEILRDEQMYVAHKCADPAKYAGPEASLDEEAKAQIARYPPTDVQLQVWDDLCHVATTLSFTRPAKFMFRSIAQFGAWVLARAQKTEIDILDDDAISVISASSSDLDAPPDGASSRPAHTDTTASGGAAHAPATYDHAQASTKKEVDDCAGPCQHIGKAGDSLPPFKHHMIRQRVTRHGDVYPLAPPDELPGTKMALENPAYVGVPKEGPVRRWTATKQQWDSRYSRDRSKVLKKRLRDAAVGFESFGPGEHPPPSALAGCVKIGEDLTEHGPRKQSHGLALWSLWGSKHDESTVEREQDAREHDAQGAPKEVAADPAAADPLLRGRDSSAVPGEKEAATRADDRSRSRRRYVRNENQADGQDEPMPAPTPIPVLLPEESTLANGDSMTDSMPNGMPNGMSSDATTMEKPARGKLLTPYDAARAAGDANHVGSTGKRPFLGGIALPFSLNKDAETASMVTLQSTAGVPGLQETSAKPSPAAPMTPAH</sequence>
<evidence type="ECO:0000256" key="2">
    <source>
        <dbReference type="SAM" id="MobiDB-lite"/>
    </source>
</evidence>
<evidence type="ECO:0000313" key="4">
    <source>
        <dbReference type="EMBL" id="KIH87230.1"/>
    </source>
</evidence>
<dbReference type="EMBL" id="AWTV01000010">
    <property type="protein sequence ID" value="KIH87230.1"/>
    <property type="molecule type" value="Genomic_DNA"/>
</dbReference>
<dbReference type="InterPro" id="IPR050300">
    <property type="entry name" value="GDXG_lipolytic_enzyme"/>
</dbReference>
<dbReference type="PANTHER" id="PTHR48081:SF19">
    <property type="entry name" value="AB HYDROLASE SUPERFAMILY PROTEIN C4A8.06C"/>
    <property type="match status" value="1"/>
</dbReference>
<feature type="compositionally biased region" description="Basic and acidic residues" evidence="2">
    <location>
        <begin position="725"/>
        <end position="747"/>
    </location>
</feature>